<evidence type="ECO:0000256" key="1">
    <source>
        <dbReference type="ARBA" id="ARBA00022527"/>
    </source>
</evidence>
<dbReference type="InterPro" id="IPR050267">
    <property type="entry name" value="Anti-sigma-factor_SerPK"/>
</dbReference>
<proteinExistence type="predicted"/>
<dbReference type="EMBL" id="JACHNH010000001">
    <property type="protein sequence ID" value="MBB4762259.1"/>
    <property type="molecule type" value="Genomic_DNA"/>
</dbReference>
<dbReference type="Gene3D" id="3.30.750.24">
    <property type="entry name" value="STAS domain"/>
    <property type="match status" value="1"/>
</dbReference>
<organism evidence="3 4">
    <name type="scientific">Actinoplanes digitatis</name>
    <dbReference type="NCBI Taxonomy" id="1868"/>
    <lineage>
        <taxon>Bacteria</taxon>
        <taxon>Bacillati</taxon>
        <taxon>Actinomycetota</taxon>
        <taxon>Actinomycetes</taxon>
        <taxon>Micromonosporales</taxon>
        <taxon>Micromonosporaceae</taxon>
        <taxon>Actinoplanes</taxon>
    </lineage>
</organism>
<dbReference type="PANTHER" id="PTHR35526:SF3">
    <property type="entry name" value="ANTI-SIGMA-F FACTOR RSBW"/>
    <property type="match status" value="1"/>
</dbReference>
<keyword evidence="1" id="KW-0723">Serine/threonine-protein kinase</keyword>
<dbReference type="PROSITE" id="PS50801">
    <property type="entry name" value="STAS"/>
    <property type="match status" value="1"/>
</dbReference>
<dbReference type="InterPro" id="IPR003594">
    <property type="entry name" value="HATPase_dom"/>
</dbReference>
<reference evidence="3 4" key="1">
    <citation type="submission" date="2020-08" db="EMBL/GenBank/DDBJ databases">
        <title>Sequencing the genomes of 1000 actinobacteria strains.</title>
        <authorList>
            <person name="Klenk H.-P."/>
        </authorList>
    </citation>
    <scope>NUCLEOTIDE SEQUENCE [LARGE SCALE GENOMIC DNA]</scope>
    <source>
        <strain evidence="3 4">DSM 43149</strain>
    </source>
</reference>
<dbReference type="GO" id="GO:0004674">
    <property type="term" value="F:protein serine/threonine kinase activity"/>
    <property type="evidence" value="ECO:0007669"/>
    <property type="project" value="UniProtKB-KW"/>
</dbReference>
<accession>A0A7W7MQC0</accession>
<keyword evidence="1" id="KW-0418">Kinase</keyword>
<evidence type="ECO:0000259" key="2">
    <source>
        <dbReference type="PROSITE" id="PS50801"/>
    </source>
</evidence>
<dbReference type="CDD" id="cd16936">
    <property type="entry name" value="HATPase_RsbW-like"/>
    <property type="match status" value="1"/>
</dbReference>
<sequence length="246" mass="25763">MTSQLVCRPEQDLPVAILRASGVLDLVTGDALENAVGRCLSAQPEALLIDVSGLEVSEPGALAVLSSVVCRTAEWPAVPIVLCGAGPETTETIAAWPGCASVGAAASCEQALADAAAEPEPHRIRVRLRPIPDACRQVRQLVDQACTAWQHGEATATVSLVATELVANVVRHAHTAMEFTVGLRDGRLCVTVRDGSRVLPRPRNPGTNDTGGRGLQLVRELTDAWGVLPVPDGKVVWTHLTAGDAA</sequence>
<dbReference type="InterPro" id="IPR036513">
    <property type="entry name" value="STAS_dom_sf"/>
</dbReference>
<evidence type="ECO:0000313" key="3">
    <source>
        <dbReference type="EMBL" id="MBB4762259.1"/>
    </source>
</evidence>
<dbReference type="Pfam" id="PF13581">
    <property type="entry name" value="HATPase_c_2"/>
    <property type="match status" value="1"/>
</dbReference>
<name>A0A7W7MQC0_9ACTN</name>
<dbReference type="RefSeq" id="WP_184993231.1">
    <property type="nucleotide sequence ID" value="NZ_BOMK01000012.1"/>
</dbReference>
<dbReference type="AlphaFoldDB" id="A0A7W7MQC0"/>
<dbReference type="SUPFAM" id="SSF55874">
    <property type="entry name" value="ATPase domain of HSP90 chaperone/DNA topoisomerase II/histidine kinase"/>
    <property type="match status" value="1"/>
</dbReference>
<dbReference type="Gene3D" id="3.30.565.10">
    <property type="entry name" value="Histidine kinase-like ATPase, C-terminal domain"/>
    <property type="match status" value="1"/>
</dbReference>
<feature type="domain" description="STAS" evidence="2">
    <location>
        <begin position="15"/>
        <end position="93"/>
    </location>
</feature>
<comment type="caution">
    <text evidence="3">The sequence shown here is derived from an EMBL/GenBank/DDBJ whole genome shotgun (WGS) entry which is preliminary data.</text>
</comment>
<dbReference type="SUPFAM" id="SSF52091">
    <property type="entry name" value="SpoIIaa-like"/>
    <property type="match status" value="1"/>
</dbReference>
<keyword evidence="1" id="KW-0808">Transferase</keyword>
<dbReference type="PANTHER" id="PTHR35526">
    <property type="entry name" value="ANTI-SIGMA-F FACTOR RSBW-RELATED"/>
    <property type="match status" value="1"/>
</dbReference>
<gene>
    <name evidence="3" type="ORF">BJ971_002815</name>
</gene>
<dbReference type="Proteomes" id="UP000578112">
    <property type="component" value="Unassembled WGS sequence"/>
</dbReference>
<protein>
    <submittedName>
        <fullName evidence="3">Anti-sigma regulatory factor (Ser/Thr protein kinase)</fullName>
    </submittedName>
</protein>
<evidence type="ECO:0000313" key="4">
    <source>
        <dbReference type="Proteomes" id="UP000578112"/>
    </source>
</evidence>
<dbReference type="InterPro" id="IPR036890">
    <property type="entry name" value="HATPase_C_sf"/>
</dbReference>
<keyword evidence="4" id="KW-1185">Reference proteome</keyword>
<dbReference type="InterPro" id="IPR002645">
    <property type="entry name" value="STAS_dom"/>
</dbReference>